<dbReference type="Proteomes" id="UP000294746">
    <property type="component" value="Unassembled WGS sequence"/>
</dbReference>
<accession>A0A4R2RZF1</accession>
<dbReference type="AlphaFoldDB" id="A0A4R2RZF1"/>
<keyword evidence="3" id="KW-1185">Reference proteome</keyword>
<dbReference type="InterPro" id="IPR036390">
    <property type="entry name" value="WH_DNA-bd_sf"/>
</dbReference>
<dbReference type="GO" id="GO:0006276">
    <property type="term" value="P:plasmid maintenance"/>
    <property type="evidence" value="ECO:0007669"/>
    <property type="project" value="InterPro"/>
</dbReference>
<name>A0A4R2RZF1_9BACL</name>
<proteinExistence type="predicted"/>
<comment type="caution">
    <text evidence="2">The sequence shown here is derived from an EMBL/GenBank/DDBJ whole genome shotgun (WGS) entry which is preliminary data.</text>
</comment>
<dbReference type="SUPFAM" id="SSF46785">
    <property type="entry name" value="Winged helix' DNA-binding domain"/>
    <property type="match status" value="1"/>
</dbReference>
<dbReference type="RefSeq" id="WP_131848813.1">
    <property type="nucleotide sequence ID" value="NZ_SLXV01000018.1"/>
</dbReference>
<gene>
    <name evidence="2" type="ORF">EDD57_1185</name>
</gene>
<dbReference type="InterPro" id="IPR008813">
    <property type="entry name" value="Plasmid_replication_RepL"/>
</dbReference>
<dbReference type="GO" id="GO:0006260">
    <property type="term" value="P:DNA replication"/>
    <property type="evidence" value="ECO:0007669"/>
    <property type="project" value="InterPro"/>
</dbReference>
<protein>
    <submittedName>
        <fullName evidence="2">Replication protein RepL</fullName>
    </submittedName>
</protein>
<evidence type="ECO:0000313" key="2">
    <source>
        <dbReference type="EMBL" id="TCP68267.1"/>
    </source>
</evidence>
<dbReference type="Pfam" id="PF05732">
    <property type="entry name" value="RepL"/>
    <property type="match status" value="1"/>
</dbReference>
<feature type="domain" description="Plasmid replication protein RepL" evidence="1">
    <location>
        <begin position="187"/>
        <end position="259"/>
    </location>
</feature>
<reference evidence="2 3" key="1">
    <citation type="submission" date="2019-03" db="EMBL/GenBank/DDBJ databases">
        <title>Genomic Encyclopedia of Type Strains, Phase IV (KMG-IV): sequencing the most valuable type-strain genomes for metagenomic binning, comparative biology and taxonomic classification.</title>
        <authorList>
            <person name="Goeker M."/>
        </authorList>
    </citation>
    <scope>NUCLEOTIDE SEQUENCE [LARGE SCALE GENOMIC DNA]</scope>
    <source>
        <strain evidence="2 3">DSM 46831</strain>
    </source>
</reference>
<evidence type="ECO:0000313" key="3">
    <source>
        <dbReference type="Proteomes" id="UP000294746"/>
    </source>
</evidence>
<organism evidence="2 3">
    <name type="scientific">Baia soyae</name>
    <dbReference type="NCBI Taxonomy" id="1544746"/>
    <lineage>
        <taxon>Bacteria</taxon>
        <taxon>Bacillati</taxon>
        <taxon>Bacillota</taxon>
        <taxon>Bacilli</taxon>
        <taxon>Bacillales</taxon>
        <taxon>Thermoactinomycetaceae</taxon>
        <taxon>Baia</taxon>
    </lineage>
</organism>
<dbReference type="EMBL" id="SLXV01000018">
    <property type="protein sequence ID" value="TCP68267.1"/>
    <property type="molecule type" value="Genomic_DNA"/>
</dbReference>
<dbReference type="OrthoDB" id="2564399at2"/>
<sequence length="290" mass="34291">MDKNSYIDLGTGEVKSKREYKLQNIKQSQEYKKMLKREEYRDRQRSRKWIACFHQPIQKLSEVLELHELGVVMNLLPYTKFKGNGKLVKDGEVMRIADIREVIGRTKRSTITIMNKLEGLNVILKRKERNRNIYSLNPHYHSIGKLLHSDPFTKVYQLAARKMLRNLTLKQAGILYKILPHFHYQTYYLAHNPNEADLNEIKHMNQRELAQAIHEDVRTLRTHMKALQSEGFIMIQKLSNTDAFIVNPDIMFRKDVEDEYTDVVREQFYRLQLKRSQELDVQLSAVTSGK</sequence>
<evidence type="ECO:0000259" key="1">
    <source>
        <dbReference type="Pfam" id="PF05732"/>
    </source>
</evidence>